<comment type="caution">
    <text evidence="3">The sequence shown here is derived from an EMBL/GenBank/DDBJ whole genome shotgun (WGS) entry which is preliminary data.</text>
</comment>
<proteinExistence type="predicted"/>
<dbReference type="Proteomes" id="UP000005496">
    <property type="component" value="Unassembled WGS sequence"/>
</dbReference>
<dbReference type="InterPro" id="IPR007813">
    <property type="entry name" value="PilN"/>
</dbReference>
<gene>
    <name evidence="3" type="ORF">Dthio_PD2702</name>
</gene>
<dbReference type="OrthoDB" id="5419311at2"/>
<dbReference type="Pfam" id="PF05137">
    <property type="entry name" value="PilN"/>
    <property type="match status" value="1"/>
</dbReference>
<protein>
    <submittedName>
        <fullName evidence="3">Fimbrial assembly family protein</fullName>
    </submittedName>
</protein>
<keyword evidence="4" id="KW-1185">Reference proteome</keyword>
<dbReference type="PANTHER" id="PTHR40278">
    <property type="entry name" value="DNA UTILIZATION PROTEIN HOFN"/>
    <property type="match status" value="1"/>
</dbReference>
<dbReference type="InterPro" id="IPR052534">
    <property type="entry name" value="Extracell_DNA_Util/SecSys_Comp"/>
</dbReference>
<reference evidence="3" key="1">
    <citation type="submission" date="2010-05" db="EMBL/GenBank/DDBJ databases">
        <title>The draft genome of Desulfonatronospira thiodismutans ASO3-1.</title>
        <authorList>
            <consortium name="US DOE Joint Genome Institute (JGI-PGF)"/>
            <person name="Lucas S."/>
            <person name="Copeland A."/>
            <person name="Lapidus A."/>
            <person name="Cheng J.-F."/>
            <person name="Bruce D."/>
            <person name="Goodwin L."/>
            <person name="Pitluck S."/>
            <person name="Chertkov O."/>
            <person name="Brettin T."/>
            <person name="Detter J.C."/>
            <person name="Han C."/>
            <person name="Land M.L."/>
            <person name="Hauser L."/>
            <person name="Kyrpides N."/>
            <person name="Mikhailova N."/>
            <person name="Muyzer G."/>
            <person name="Woyke T."/>
        </authorList>
    </citation>
    <scope>NUCLEOTIDE SEQUENCE [LARGE SCALE GENOMIC DNA]</scope>
    <source>
        <strain evidence="3">ASO3-1</strain>
    </source>
</reference>
<keyword evidence="1" id="KW-0175">Coiled coil</keyword>
<keyword evidence="2" id="KW-1133">Transmembrane helix</keyword>
<evidence type="ECO:0000313" key="3">
    <source>
        <dbReference type="EMBL" id="EFI35288.1"/>
    </source>
</evidence>
<evidence type="ECO:0000313" key="4">
    <source>
        <dbReference type="Proteomes" id="UP000005496"/>
    </source>
</evidence>
<dbReference type="AlphaFoldDB" id="D6SKS7"/>
<feature type="transmembrane region" description="Helical" evidence="2">
    <location>
        <begin position="278"/>
        <end position="299"/>
    </location>
</feature>
<keyword evidence="2" id="KW-0812">Transmembrane</keyword>
<dbReference type="InterPro" id="IPR043129">
    <property type="entry name" value="ATPase_NBD"/>
</dbReference>
<evidence type="ECO:0000256" key="1">
    <source>
        <dbReference type="SAM" id="Coils"/>
    </source>
</evidence>
<keyword evidence="2" id="KW-0472">Membrane</keyword>
<dbReference type="RefSeq" id="WP_008868420.1">
    <property type="nucleotide sequence ID" value="NZ_ACJN02000001.1"/>
</dbReference>
<accession>D6SKS7</accession>
<dbReference type="SUPFAM" id="SSF53067">
    <property type="entry name" value="Actin-like ATPase domain"/>
    <property type="match status" value="1"/>
</dbReference>
<name>D6SKS7_9BACT</name>
<sequence>MLEKLLAPFCTWESIIFVLPDRVLVRRAGRGLPGRIAGVFEQEYDLGPEGDLSTVLSLARTSMPSGSAGLCMLGLPLRHFSLASFTLPAAAARNLDEAVRYALMRHLPYDPEAARITYQSREDGERLDIFTLAIPDKALSAFLKAAASAGMTVQEVFPSLLYWARKKGEGIYVSLSAGYSEILVHSGARGFLHTWAEDEDLFVQEAEKLLSSMPHLPADLYLWGARDDAGAILDRMGLKPGKAVALNLAHVRDDHGDKFLQGISIDVLPLKIRRQQKMATYLAVIGLAFFLLAVAFWPLGGYLGHKRYLAGLEQKIAETAHMAQEQRELAEKNLELKEKITALVNRQKAYPQALEILAEVTRVVPDTAWLSSFACFETQVDIQGEADSATAVLEAMEDSFLFSRVRFSAPVTRTGERDRFSLEAVVSP</sequence>
<dbReference type="Gene3D" id="3.30.420.380">
    <property type="match status" value="1"/>
</dbReference>
<dbReference type="eggNOG" id="COG3166">
    <property type="taxonomic scope" value="Bacteria"/>
</dbReference>
<feature type="coiled-coil region" evidence="1">
    <location>
        <begin position="309"/>
        <end position="346"/>
    </location>
</feature>
<evidence type="ECO:0000256" key="2">
    <source>
        <dbReference type="SAM" id="Phobius"/>
    </source>
</evidence>
<dbReference type="EMBL" id="ACJN02000001">
    <property type="protein sequence ID" value="EFI35288.1"/>
    <property type="molecule type" value="Genomic_DNA"/>
</dbReference>
<dbReference type="PANTHER" id="PTHR40278:SF1">
    <property type="entry name" value="DNA UTILIZATION PROTEIN HOFN"/>
    <property type="match status" value="1"/>
</dbReference>
<organism evidence="3 4">
    <name type="scientific">Desulfonatronospira thiodismutans ASO3-1</name>
    <dbReference type="NCBI Taxonomy" id="555779"/>
    <lineage>
        <taxon>Bacteria</taxon>
        <taxon>Pseudomonadati</taxon>
        <taxon>Thermodesulfobacteriota</taxon>
        <taxon>Desulfovibrionia</taxon>
        <taxon>Desulfovibrionales</taxon>
        <taxon>Desulfonatronovibrionaceae</taxon>
        <taxon>Desulfonatronospira</taxon>
    </lineage>
</organism>